<reference evidence="1 2" key="1">
    <citation type="submission" date="2019-12" db="EMBL/GenBank/DDBJ databases">
        <title>Comparative genomics gives insights into the taxonomy of the Azoarcus-Aromatoleum group and reveals separate origins of nif in the plant-associated Azoarcus and non-plant-associated Aromatoleum sub-groups.</title>
        <authorList>
            <person name="Lafos M."/>
            <person name="Maluk M."/>
            <person name="Batista M."/>
            <person name="Junghare M."/>
            <person name="Carmona M."/>
            <person name="Faoro H."/>
            <person name="Cruz L.M."/>
            <person name="Battistoni F."/>
            <person name="De Souza E."/>
            <person name="Pedrosa F."/>
            <person name="Chen W.-M."/>
            <person name="Poole P.S."/>
            <person name="Dixon R.A."/>
            <person name="James E.K."/>
        </authorList>
    </citation>
    <scope>NUCLEOTIDE SEQUENCE [LARGE SCALE GENOMIC DNA]</scope>
    <source>
        <strain evidence="1 2">Td21</strain>
    </source>
</reference>
<accession>A0ABX1PT48</accession>
<organism evidence="1 2">
    <name type="scientific">Aromatoleum toluvorans</name>
    <dbReference type="NCBI Taxonomy" id="92002"/>
    <lineage>
        <taxon>Bacteria</taxon>
        <taxon>Pseudomonadati</taxon>
        <taxon>Pseudomonadota</taxon>
        <taxon>Betaproteobacteria</taxon>
        <taxon>Rhodocyclales</taxon>
        <taxon>Rhodocyclaceae</taxon>
        <taxon>Aromatoleum</taxon>
    </lineage>
</organism>
<evidence type="ECO:0000313" key="2">
    <source>
        <dbReference type="Proteomes" id="UP000623795"/>
    </source>
</evidence>
<sequence length="226" mass="25705">MNRVRWLNAQWPSSIRTIGNTLKDMPFSEESMDGFVVERVRDDFIEARFIEKFIYEEVNADPFGKEEVIERTGYRSTDFTLFAQFPHIEVTNGQRSVKEFVNRLLQACNFNLVVSPLTVNLYDWVASFQDILGQKILVDSLQLSGVEVEEGITGKIFLKGNRDVREAIDYIVGGKRYILEKVQVKLTASGKIMSIHLANNGTAKIPTDHTSDLLPLLRQSFPNGKS</sequence>
<keyword evidence="2" id="KW-1185">Reference proteome</keyword>
<evidence type="ECO:0000313" key="1">
    <source>
        <dbReference type="EMBL" id="NMG42308.1"/>
    </source>
</evidence>
<dbReference type="Proteomes" id="UP000623795">
    <property type="component" value="Unassembled WGS sequence"/>
</dbReference>
<gene>
    <name evidence="1" type="ORF">GPA22_00970</name>
</gene>
<protein>
    <submittedName>
        <fullName evidence="1">Uncharacterized protein</fullName>
    </submittedName>
</protein>
<dbReference type="RefSeq" id="WP_169254218.1">
    <property type="nucleotide sequence ID" value="NZ_WTVN01000001.1"/>
</dbReference>
<name>A0ABX1PT48_9RHOO</name>
<proteinExistence type="predicted"/>
<comment type="caution">
    <text evidence="1">The sequence shown here is derived from an EMBL/GenBank/DDBJ whole genome shotgun (WGS) entry which is preliminary data.</text>
</comment>
<dbReference type="EMBL" id="WTVN01000001">
    <property type="protein sequence ID" value="NMG42308.1"/>
    <property type="molecule type" value="Genomic_DNA"/>
</dbReference>